<keyword evidence="2" id="KW-1185">Reference proteome</keyword>
<sequence>MGNLAYDLQVQAAHTARIAGRIRSLAVAADVIKTGSGLCDEALTETIVLDILAVIGELAGGIERNVED</sequence>
<protein>
    <submittedName>
        <fullName evidence="1">Uncharacterized protein</fullName>
    </submittedName>
</protein>
<evidence type="ECO:0000313" key="2">
    <source>
        <dbReference type="Proteomes" id="UP000307956"/>
    </source>
</evidence>
<dbReference type="AlphaFoldDB" id="A0A4S4AMW5"/>
<dbReference type="RefSeq" id="WP_136385199.1">
    <property type="nucleotide sequence ID" value="NZ_SSOD01000008.1"/>
</dbReference>
<gene>
    <name evidence="1" type="ORF">E6O51_11900</name>
</gene>
<dbReference type="Proteomes" id="UP000307956">
    <property type="component" value="Unassembled WGS sequence"/>
</dbReference>
<name>A0A4S4AMW5_9RHOO</name>
<proteinExistence type="predicted"/>
<reference evidence="1 2" key="1">
    <citation type="submission" date="2019-04" db="EMBL/GenBank/DDBJ databases">
        <title>Azoarcus rhizosphaerae sp. nov. isolated from rhizosphere of Ficus religiosa.</title>
        <authorList>
            <person name="Lin S.-Y."/>
            <person name="Hameed A."/>
            <person name="Hsu Y.-H."/>
            <person name="Young C.-C."/>
        </authorList>
    </citation>
    <scope>NUCLEOTIDE SEQUENCE [LARGE SCALE GENOMIC DNA]</scope>
    <source>
        <strain evidence="1 2">CC-YHH848</strain>
    </source>
</reference>
<dbReference type="EMBL" id="SSOD01000008">
    <property type="protein sequence ID" value="THF60925.1"/>
    <property type="molecule type" value="Genomic_DNA"/>
</dbReference>
<comment type="caution">
    <text evidence="1">The sequence shown here is derived from an EMBL/GenBank/DDBJ whole genome shotgun (WGS) entry which is preliminary data.</text>
</comment>
<organism evidence="1 2">
    <name type="scientific">Pseudothauera rhizosphaerae</name>
    <dbReference type="NCBI Taxonomy" id="2565932"/>
    <lineage>
        <taxon>Bacteria</taxon>
        <taxon>Pseudomonadati</taxon>
        <taxon>Pseudomonadota</taxon>
        <taxon>Betaproteobacteria</taxon>
        <taxon>Rhodocyclales</taxon>
        <taxon>Zoogloeaceae</taxon>
        <taxon>Pseudothauera</taxon>
    </lineage>
</organism>
<accession>A0A4S4AMW5</accession>
<evidence type="ECO:0000313" key="1">
    <source>
        <dbReference type="EMBL" id="THF60925.1"/>
    </source>
</evidence>